<evidence type="ECO:0000313" key="2">
    <source>
        <dbReference type="Proteomes" id="UP000215459"/>
    </source>
</evidence>
<name>A0A235B8A7_9BACL</name>
<keyword evidence="2" id="KW-1185">Reference proteome</keyword>
<organism evidence="1 2">
    <name type="scientific">Paludifilum halophilum</name>
    <dbReference type="NCBI Taxonomy" id="1642702"/>
    <lineage>
        <taxon>Bacteria</taxon>
        <taxon>Bacillati</taxon>
        <taxon>Bacillota</taxon>
        <taxon>Bacilli</taxon>
        <taxon>Bacillales</taxon>
        <taxon>Thermoactinomycetaceae</taxon>
        <taxon>Paludifilum</taxon>
    </lineage>
</organism>
<dbReference type="AlphaFoldDB" id="A0A235B8A7"/>
<dbReference type="OrthoDB" id="9922544at2"/>
<gene>
    <name evidence="1" type="ORF">CHM34_06595</name>
</gene>
<dbReference type="Proteomes" id="UP000215459">
    <property type="component" value="Unassembled WGS sequence"/>
</dbReference>
<dbReference type="RefSeq" id="WP_094263796.1">
    <property type="nucleotide sequence ID" value="NZ_NOWF01000003.1"/>
</dbReference>
<protein>
    <submittedName>
        <fullName evidence="1">Uncharacterized protein</fullName>
    </submittedName>
</protein>
<dbReference type="EMBL" id="NOWF01000003">
    <property type="protein sequence ID" value="OYD08491.1"/>
    <property type="molecule type" value="Genomic_DNA"/>
</dbReference>
<evidence type="ECO:0000313" key="1">
    <source>
        <dbReference type="EMBL" id="OYD08491.1"/>
    </source>
</evidence>
<accession>A0A235B8A7</accession>
<comment type="caution">
    <text evidence="1">The sequence shown here is derived from an EMBL/GenBank/DDBJ whole genome shotgun (WGS) entry which is preliminary data.</text>
</comment>
<proteinExistence type="predicted"/>
<reference evidence="1 2" key="1">
    <citation type="submission" date="2017-07" db="EMBL/GenBank/DDBJ databases">
        <title>The genome sequence of Paludifilum halophilum highlights mechanisms for microbial adaptation to high salt environemnts.</title>
        <authorList>
            <person name="Belbahri L."/>
        </authorList>
    </citation>
    <scope>NUCLEOTIDE SEQUENCE [LARGE SCALE GENOMIC DNA]</scope>
    <source>
        <strain evidence="1 2">DSM 102817</strain>
    </source>
</reference>
<sequence length="80" mass="9801">MAKPYLISASALIIAKLQAMRLNLKDHEWIYLPYDHEKERKQRIKHLYYTPEEVEEKLYGPFTKEEYHYLTRNRSTFPKK</sequence>